<accession>A0A0D0BMF7</accession>
<proteinExistence type="predicted"/>
<sequence>MALARNRAYQSPLSVNDQDNDVSEEEYDRQLKESVQGWVEAHIVSTSPLDFPSDSGPKKMTTDGTLSEGKSVSVVYENNEDEIQDGESRIRILNSKTASNGMLYLIDDAINVDWLLVFLPRILTGGANLVKFFHMNNFTRISGSRIVGIDKALGGTSLPKLYQYGYVSSLPLSHPLAARDSKINSQISNVPGCVPLAA</sequence>
<organism evidence="2 3">
    <name type="scientific">Collybiopsis luxurians FD-317 M1</name>
    <dbReference type="NCBI Taxonomy" id="944289"/>
    <lineage>
        <taxon>Eukaryota</taxon>
        <taxon>Fungi</taxon>
        <taxon>Dikarya</taxon>
        <taxon>Basidiomycota</taxon>
        <taxon>Agaricomycotina</taxon>
        <taxon>Agaricomycetes</taxon>
        <taxon>Agaricomycetidae</taxon>
        <taxon>Agaricales</taxon>
        <taxon>Marasmiineae</taxon>
        <taxon>Omphalotaceae</taxon>
        <taxon>Collybiopsis</taxon>
        <taxon>Collybiopsis luxurians</taxon>
    </lineage>
</organism>
<gene>
    <name evidence="2" type="ORF">GYMLUDRAFT_248246</name>
</gene>
<evidence type="ECO:0000313" key="2">
    <source>
        <dbReference type="EMBL" id="KIK56046.1"/>
    </source>
</evidence>
<reference evidence="2 3" key="1">
    <citation type="submission" date="2014-04" db="EMBL/GenBank/DDBJ databases">
        <title>Evolutionary Origins and Diversification of the Mycorrhizal Mutualists.</title>
        <authorList>
            <consortium name="DOE Joint Genome Institute"/>
            <consortium name="Mycorrhizal Genomics Consortium"/>
            <person name="Kohler A."/>
            <person name="Kuo A."/>
            <person name="Nagy L.G."/>
            <person name="Floudas D."/>
            <person name="Copeland A."/>
            <person name="Barry K.W."/>
            <person name="Cichocki N."/>
            <person name="Veneault-Fourrey C."/>
            <person name="LaButti K."/>
            <person name="Lindquist E.A."/>
            <person name="Lipzen A."/>
            <person name="Lundell T."/>
            <person name="Morin E."/>
            <person name="Murat C."/>
            <person name="Riley R."/>
            <person name="Ohm R."/>
            <person name="Sun H."/>
            <person name="Tunlid A."/>
            <person name="Henrissat B."/>
            <person name="Grigoriev I.V."/>
            <person name="Hibbett D.S."/>
            <person name="Martin F."/>
        </authorList>
    </citation>
    <scope>NUCLEOTIDE SEQUENCE [LARGE SCALE GENOMIC DNA]</scope>
    <source>
        <strain evidence="2 3">FD-317 M1</strain>
    </source>
</reference>
<dbReference type="EMBL" id="KN834801">
    <property type="protein sequence ID" value="KIK56046.1"/>
    <property type="molecule type" value="Genomic_DNA"/>
</dbReference>
<evidence type="ECO:0000313" key="3">
    <source>
        <dbReference type="Proteomes" id="UP000053593"/>
    </source>
</evidence>
<name>A0A0D0BMF7_9AGAR</name>
<dbReference type="OrthoDB" id="5551751at2759"/>
<evidence type="ECO:0000256" key="1">
    <source>
        <dbReference type="SAM" id="MobiDB-lite"/>
    </source>
</evidence>
<dbReference type="HOGENOM" id="CLU_1378268_0_0_1"/>
<protein>
    <submittedName>
        <fullName evidence="2">Uncharacterized protein</fullName>
    </submittedName>
</protein>
<feature type="compositionally biased region" description="Acidic residues" evidence="1">
    <location>
        <begin position="18"/>
        <end position="27"/>
    </location>
</feature>
<feature type="region of interest" description="Disordered" evidence="1">
    <location>
        <begin position="1"/>
        <end position="27"/>
    </location>
</feature>
<dbReference type="Proteomes" id="UP000053593">
    <property type="component" value="Unassembled WGS sequence"/>
</dbReference>
<dbReference type="AlphaFoldDB" id="A0A0D0BMF7"/>
<keyword evidence="3" id="KW-1185">Reference proteome</keyword>
<feature type="compositionally biased region" description="Polar residues" evidence="1">
    <location>
        <begin position="8"/>
        <end position="17"/>
    </location>
</feature>